<evidence type="ECO:0000256" key="1">
    <source>
        <dbReference type="RuleBase" id="RU361133"/>
    </source>
</evidence>
<keyword evidence="1" id="KW-0442">Lipid degradation</keyword>
<feature type="region of interest" description="Disordered" evidence="2">
    <location>
        <begin position="212"/>
        <end position="245"/>
    </location>
</feature>
<dbReference type="SMART" id="SM00148">
    <property type="entry name" value="PLCXc"/>
    <property type="match status" value="1"/>
</dbReference>
<dbReference type="SMART" id="SM00149">
    <property type="entry name" value="PLCYc"/>
    <property type="match status" value="1"/>
</dbReference>
<feature type="region of interest" description="Disordered" evidence="2">
    <location>
        <begin position="1"/>
        <end position="23"/>
    </location>
</feature>
<dbReference type="InterPro" id="IPR035892">
    <property type="entry name" value="C2_domain_sf"/>
</dbReference>
<dbReference type="Gene3D" id="2.60.40.150">
    <property type="entry name" value="C2 domain"/>
    <property type="match status" value="1"/>
</dbReference>
<comment type="caution">
    <text evidence="4">The sequence shown here is derived from an EMBL/GenBank/DDBJ whole genome shotgun (WGS) entry which is preliminary data.</text>
</comment>
<evidence type="ECO:0000256" key="2">
    <source>
        <dbReference type="SAM" id="MobiDB-lite"/>
    </source>
</evidence>
<gene>
    <name evidence="4" type="ORF">R3P38DRAFT_2982723</name>
</gene>
<feature type="domain" description="PI-PLC Y-box" evidence="3">
    <location>
        <begin position="264"/>
        <end position="379"/>
    </location>
</feature>
<dbReference type="GO" id="GO:0016042">
    <property type="term" value="P:lipid catabolic process"/>
    <property type="evidence" value="ECO:0007669"/>
    <property type="project" value="UniProtKB-KW"/>
</dbReference>
<dbReference type="InterPro" id="IPR001711">
    <property type="entry name" value="PLipase_C_Pinositol-sp_Y"/>
</dbReference>
<protein>
    <recommendedName>
        <fullName evidence="1">Phosphoinositide phospholipase C</fullName>
        <ecNumber evidence="1">3.1.4.11</ecNumber>
    </recommendedName>
</protein>
<dbReference type="GO" id="GO:0048015">
    <property type="term" value="P:phosphatidylinositol-mediated signaling"/>
    <property type="evidence" value="ECO:0007669"/>
    <property type="project" value="TreeGrafter"/>
</dbReference>
<reference evidence="4 5" key="1">
    <citation type="journal article" date="2024" name="J Genomics">
        <title>Draft genome sequencing and assembly of Favolaschia claudopus CIRM-BRFM 2984 isolated from oak limbs.</title>
        <authorList>
            <person name="Navarro D."/>
            <person name="Drula E."/>
            <person name="Chaduli D."/>
            <person name="Cazenave R."/>
            <person name="Ahrendt S."/>
            <person name="Wang J."/>
            <person name="Lipzen A."/>
            <person name="Daum C."/>
            <person name="Barry K."/>
            <person name="Grigoriev I.V."/>
            <person name="Favel A."/>
            <person name="Rosso M.N."/>
            <person name="Martin F."/>
        </authorList>
    </citation>
    <scope>NUCLEOTIDE SEQUENCE [LARGE SCALE GENOMIC DNA]</scope>
    <source>
        <strain evidence="4 5">CIRM-BRFM 2984</strain>
    </source>
</reference>
<comment type="catalytic activity">
    <reaction evidence="1">
        <text>a 1,2-diacyl-sn-glycero-3-phospho-(1D-myo-inositol-4,5-bisphosphate) + H2O = 1D-myo-inositol 1,4,5-trisphosphate + a 1,2-diacyl-sn-glycerol + H(+)</text>
        <dbReference type="Rhea" id="RHEA:33179"/>
        <dbReference type="ChEBI" id="CHEBI:15377"/>
        <dbReference type="ChEBI" id="CHEBI:15378"/>
        <dbReference type="ChEBI" id="CHEBI:17815"/>
        <dbReference type="ChEBI" id="CHEBI:58456"/>
        <dbReference type="ChEBI" id="CHEBI:203600"/>
        <dbReference type="EC" id="3.1.4.11"/>
    </reaction>
</comment>
<name>A0AAW0AZ01_9AGAR</name>
<organism evidence="4 5">
    <name type="scientific">Favolaschia claudopus</name>
    <dbReference type="NCBI Taxonomy" id="2862362"/>
    <lineage>
        <taxon>Eukaryota</taxon>
        <taxon>Fungi</taxon>
        <taxon>Dikarya</taxon>
        <taxon>Basidiomycota</taxon>
        <taxon>Agaricomycotina</taxon>
        <taxon>Agaricomycetes</taxon>
        <taxon>Agaricomycetidae</taxon>
        <taxon>Agaricales</taxon>
        <taxon>Marasmiineae</taxon>
        <taxon>Mycenaceae</taxon>
        <taxon>Favolaschia</taxon>
    </lineage>
</organism>
<dbReference type="EC" id="3.1.4.11" evidence="1"/>
<keyword evidence="1" id="KW-0378">Hydrolase</keyword>
<dbReference type="EMBL" id="JAWWNJ010000046">
    <property type="protein sequence ID" value="KAK7018432.1"/>
    <property type="molecule type" value="Genomic_DNA"/>
</dbReference>
<dbReference type="Proteomes" id="UP001362999">
    <property type="component" value="Unassembled WGS sequence"/>
</dbReference>
<dbReference type="PROSITE" id="PS50008">
    <property type="entry name" value="PIPLC_Y_DOMAIN"/>
    <property type="match status" value="1"/>
</dbReference>
<dbReference type="InterPro" id="IPR017946">
    <property type="entry name" value="PLC-like_Pdiesterase_TIM-brl"/>
</dbReference>
<dbReference type="PRINTS" id="PR00390">
    <property type="entry name" value="PHPHLIPASEC"/>
</dbReference>
<dbReference type="CDD" id="cd00275">
    <property type="entry name" value="C2_PLC_like"/>
    <property type="match status" value="1"/>
</dbReference>
<evidence type="ECO:0000313" key="5">
    <source>
        <dbReference type="Proteomes" id="UP001362999"/>
    </source>
</evidence>
<keyword evidence="5" id="KW-1185">Reference proteome</keyword>
<dbReference type="InterPro" id="IPR001192">
    <property type="entry name" value="PI-PLC_fam"/>
</dbReference>
<dbReference type="Pfam" id="PF00387">
    <property type="entry name" value="PI-PLC-Y"/>
    <property type="match status" value="1"/>
</dbReference>
<dbReference type="PROSITE" id="PS50007">
    <property type="entry name" value="PIPLC_X_DOMAIN"/>
    <property type="match status" value="1"/>
</dbReference>
<dbReference type="GO" id="GO:0051209">
    <property type="term" value="P:release of sequestered calcium ion into cytosol"/>
    <property type="evidence" value="ECO:0007669"/>
    <property type="project" value="TreeGrafter"/>
</dbReference>
<accession>A0AAW0AZ01</accession>
<feature type="compositionally biased region" description="Low complexity" evidence="2">
    <location>
        <begin position="386"/>
        <end position="396"/>
    </location>
</feature>
<dbReference type="Gene3D" id="3.20.20.190">
    <property type="entry name" value="Phosphatidylinositol (PI) phosphodiesterase"/>
    <property type="match status" value="1"/>
</dbReference>
<proteinExistence type="predicted"/>
<dbReference type="SUPFAM" id="SSF51695">
    <property type="entry name" value="PLC-like phosphodiesterases"/>
    <property type="match status" value="1"/>
</dbReference>
<feature type="region of interest" description="Disordered" evidence="2">
    <location>
        <begin position="383"/>
        <end position="402"/>
    </location>
</feature>
<dbReference type="PANTHER" id="PTHR10336:SF169">
    <property type="entry name" value="PHOSPHOINOSITIDE PHOSPHOLIPASE C"/>
    <property type="match status" value="1"/>
</dbReference>
<feature type="compositionally biased region" description="Acidic residues" evidence="2">
    <location>
        <begin position="222"/>
        <end position="245"/>
    </location>
</feature>
<evidence type="ECO:0000259" key="3">
    <source>
        <dbReference type="PROSITE" id="PS50008"/>
    </source>
</evidence>
<dbReference type="Pfam" id="PF00388">
    <property type="entry name" value="PI-PLC-X"/>
    <property type="match status" value="1"/>
</dbReference>
<dbReference type="AlphaFoldDB" id="A0AAW0AZ01"/>
<dbReference type="InterPro" id="IPR000909">
    <property type="entry name" value="PLipase_C_PInositol-sp_X_dom"/>
</dbReference>
<sequence>MTDSQDTEWKPQMQDAYGADTQSNVYPPQEISLHISPDIRRFLEEQGESADEIAKLPIVQPPPIPSNFPLTHYFISSSHNTYLLSRQLIGRSSAASYEHVMSRHARCVEIDVWPSKKGLIVTHGYTFSKAVSFQSVCIAIGDAVKPEDWPVMVSLECHVDVKGQEELVRVMKGAWGEKLVDSRLEGVEDGKAAPGDFMGRILLMVEYYPPPASASGTGEESGTNDEPSEPNSEDEMQEDENEEEDGDMMIEVGKNEKAKISDELAALGFYARSMKPAKGWVHEKIIDPLHVLINISESGCGALIANFLPQLIDHGTAHLRRIFPKGTRIRSGNLDPLRFWRSGAHIAALNWQHYDSGMQLNEAMFVGSPGWVLKPASLRVPMPIPSSSSSSNSSDSTSRKQKQKMKIQCSLIGISALPPPNGRADKSFSTYVRAELLHSKEEDMKWRSKTMKTRDVPGTGADVIWSREDGRFEWVVDEDELAFVRFTVYEDEFGRDDKIVVFCARVEHLVQGWRFVRMLHSATGKNSGATMLVRFAISRYGE</sequence>
<dbReference type="GO" id="GO:0004435">
    <property type="term" value="F:phosphatidylinositol-4,5-bisphosphate phospholipase C activity"/>
    <property type="evidence" value="ECO:0007669"/>
    <property type="project" value="UniProtKB-EC"/>
</dbReference>
<keyword evidence="1" id="KW-0443">Lipid metabolism</keyword>
<dbReference type="SUPFAM" id="SSF49562">
    <property type="entry name" value="C2 domain (Calcium/lipid-binding domain, CaLB)"/>
    <property type="match status" value="1"/>
</dbReference>
<evidence type="ECO:0000313" key="4">
    <source>
        <dbReference type="EMBL" id="KAK7018432.1"/>
    </source>
</evidence>
<dbReference type="PANTHER" id="PTHR10336">
    <property type="entry name" value="PHOSPHOINOSITIDE-SPECIFIC PHOSPHOLIPASE C FAMILY PROTEIN"/>
    <property type="match status" value="1"/>
</dbReference>